<dbReference type="InterPro" id="IPR045076">
    <property type="entry name" value="MutS"/>
</dbReference>
<keyword evidence="2 7" id="KW-0547">Nucleotide-binding</keyword>
<dbReference type="PANTHER" id="PTHR48466:SF2">
    <property type="entry name" value="OS10G0509000 PROTEIN"/>
    <property type="match status" value="1"/>
</dbReference>
<keyword evidence="1 7" id="KW-0699">rRNA-binding</keyword>
<reference evidence="11" key="1">
    <citation type="journal article" date="2015" name="MBio">
        <title>Genome-Resolved Metagenomic Analysis Reveals Roles for Candidate Phyla and Other Microbial Community Members in Biogeochemical Transformations in Oil Reservoirs.</title>
        <authorList>
            <person name="Hu P."/>
            <person name="Tom L."/>
            <person name="Singh A."/>
            <person name="Thomas B.C."/>
            <person name="Baker B.J."/>
            <person name="Piceno Y.M."/>
            <person name="Andersen G.L."/>
            <person name="Banfield J.F."/>
        </authorList>
    </citation>
    <scope>NUCLEOTIDE SEQUENCE [LARGE SCALE GENOMIC DNA]</scope>
</reference>
<evidence type="ECO:0000256" key="1">
    <source>
        <dbReference type="ARBA" id="ARBA00022730"/>
    </source>
</evidence>
<dbReference type="InterPro" id="IPR027417">
    <property type="entry name" value="P-loop_NTPase"/>
</dbReference>
<evidence type="ECO:0000256" key="6">
    <source>
        <dbReference type="ARBA" id="ARBA00023125"/>
    </source>
</evidence>
<gene>
    <name evidence="7" type="primary">mutS2</name>
    <name evidence="7" type="synonym">rqcU</name>
    <name evidence="10" type="ORF">XE03_0702</name>
</gene>
<keyword evidence="3 7" id="KW-0378">Hydrolase</keyword>
<dbReference type="GO" id="GO:0019843">
    <property type="term" value="F:rRNA binding"/>
    <property type="evidence" value="ECO:0007669"/>
    <property type="project" value="UniProtKB-UniRule"/>
</dbReference>
<dbReference type="SUPFAM" id="SSF48334">
    <property type="entry name" value="DNA repair protein MutS, domain III"/>
    <property type="match status" value="1"/>
</dbReference>
<dbReference type="Pfam" id="PF00488">
    <property type="entry name" value="MutS_V"/>
    <property type="match status" value="1"/>
</dbReference>
<dbReference type="Gene3D" id="3.40.50.300">
    <property type="entry name" value="P-loop containing nucleotide triphosphate hydrolases"/>
    <property type="match status" value="1"/>
</dbReference>
<sequence length="766" mass="88851">MFGNIREREKLELSLILEEFKKNSLLNSTKEKFDNLNYIKDKEEYSKFKDIVTNYNKKIFLKLPFTGFSKIDEITERIKDLNGHLQESDLFEIKSSIDYTLKFFKTDKNYFFSFFDFQFDINKVYLFKDNIERIVDDDGKIKDEASSKLLHIRKNINKLLSSQDRIISKILKKYEKYLTESNITLVDNRIVLQVDVHEKNRVKGVFHSYSNTKRTVFIEPEELVFLNNRLNELKEEERLEIAKILEELKNSILSDLSIFSIFSTFISKVDFINSTLLFMNEYDANFVQIEEEIELIRVYHPIIKKVKGKDAKPVNIKIEKNRSLLITGPNMGGKTAVLKTVGVSALLTKLGLPICSSEFSKIRLFDKIFCDIGDDQSLENGISTFASHLLNYKNIVENCDENSLILLDEVGTGTSIKEGTSFAISLIKTFLEKGSTLVFTTHYDPIKDFSLKNGSISCCAMKYDFENNIPYFELEYGTVGQSGMFSLLKKYGFPEKIIEESYKTVGKDFLDYTQLIKDYQLKIEKLESEREKLELLKKSQMKIEEITKKELDDYLDKKNIMEKEYRKRINEKIESLRSEFEKVVRELTESKERVQKKEIIKNFRKFLDENIVIKEVEKAQSKENLTIKIGDTVQLRDKIEGIVKDVDGDRVSIDINGVILKTNFSNIVNIVEKKNGVEKRYHLGEEIKEEIDLRGKFSDEALEELENYILKASASGIKRVRVIHGHGKGILKDKIRGFLKGIKFVKGFYPAPIEEGGDGVTIIEFI</sequence>
<dbReference type="SUPFAM" id="SSF160443">
    <property type="entry name" value="SMR domain-like"/>
    <property type="match status" value="1"/>
</dbReference>
<accession>A0A124G0H7</accession>
<keyword evidence="8" id="KW-0175">Coiled coil</keyword>
<evidence type="ECO:0000313" key="10">
    <source>
        <dbReference type="EMBL" id="KUK87535.1"/>
    </source>
</evidence>
<dbReference type="GO" id="GO:0045910">
    <property type="term" value="P:negative regulation of DNA recombination"/>
    <property type="evidence" value="ECO:0007669"/>
    <property type="project" value="InterPro"/>
</dbReference>
<keyword evidence="7" id="KW-0255">Endonuclease</keyword>
<dbReference type="Pfam" id="PF01713">
    <property type="entry name" value="Smr"/>
    <property type="match status" value="1"/>
</dbReference>
<evidence type="ECO:0000256" key="4">
    <source>
        <dbReference type="ARBA" id="ARBA00022840"/>
    </source>
</evidence>
<dbReference type="InterPro" id="IPR036187">
    <property type="entry name" value="DNA_mismatch_repair_MutS_sf"/>
</dbReference>
<comment type="function">
    <text evidence="7">Acts as a ribosome collision sensor, splitting the ribosome into its 2 subunits. Detects stalled/collided 70S ribosomes which it binds and splits by an ATP-hydrolysis driven conformational change. Acts upstream of the ribosome quality control system (RQC), a ribosome-associated complex that mediates the extraction of incompletely synthesized nascent chains from stalled ribosomes and their subsequent degradation. Probably generates substrates for RQC.</text>
</comment>
<dbReference type="InterPro" id="IPR007696">
    <property type="entry name" value="DNA_mismatch_repair_MutS_core"/>
</dbReference>
<comment type="subunit">
    <text evidence="7">Homodimer. Binds to stalled ribosomes, contacting rRNA.</text>
</comment>
<dbReference type="GO" id="GO:0030983">
    <property type="term" value="F:mismatched DNA binding"/>
    <property type="evidence" value="ECO:0007669"/>
    <property type="project" value="InterPro"/>
</dbReference>
<keyword evidence="4 7" id="KW-0067">ATP-binding</keyword>
<dbReference type="SMART" id="SM00463">
    <property type="entry name" value="SMR"/>
    <property type="match status" value="1"/>
</dbReference>
<dbReference type="PIRSF" id="PIRSF005814">
    <property type="entry name" value="MutS_YshD"/>
    <property type="match status" value="1"/>
</dbReference>
<dbReference type="HAMAP" id="MF_00092">
    <property type="entry name" value="MutS2"/>
    <property type="match status" value="1"/>
</dbReference>
<dbReference type="SMART" id="SM00534">
    <property type="entry name" value="MUTSac"/>
    <property type="match status" value="1"/>
</dbReference>
<dbReference type="PANTHER" id="PTHR48466">
    <property type="entry name" value="OS10G0509000 PROTEIN-RELATED"/>
    <property type="match status" value="1"/>
</dbReference>
<dbReference type="AlphaFoldDB" id="A0A124G0H7"/>
<dbReference type="GO" id="GO:0043023">
    <property type="term" value="F:ribosomal large subunit binding"/>
    <property type="evidence" value="ECO:0007669"/>
    <property type="project" value="UniProtKB-UniRule"/>
</dbReference>
<dbReference type="InterPro" id="IPR005747">
    <property type="entry name" value="MutS2"/>
</dbReference>
<dbReference type="GO" id="GO:0072344">
    <property type="term" value="P:rescue of stalled ribosome"/>
    <property type="evidence" value="ECO:0007669"/>
    <property type="project" value="UniProtKB-UniRule"/>
</dbReference>
<dbReference type="Gene3D" id="3.30.1370.110">
    <property type="match status" value="1"/>
</dbReference>
<feature type="binding site" evidence="7">
    <location>
        <begin position="328"/>
        <end position="335"/>
    </location>
    <ligand>
        <name>ATP</name>
        <dbReference type="ChEBI" id="CHEBI:30616"/>
    </ligand>
</feature>
<organism evidence="10 11">
    <name type="scientific">candidate division TA06 bacterium 34_109</name>
    <dbReference type="NCBI Taxonomy" id="1635277"/>
    <lineage>
        <taxon>Bacteria</taxon>
        <taxon>Bacteria division TA06</taxon>
    </lineage>
</organism>
<dbReference type="SUPFAM" id="SSF52540">
    <property type="entry name" value="P-loop containing nucleoside triphosphate hydrolases"/>
    <property type="match status" value="1"/>
</dbReference>
<dbReference type="EC" id="3.1.-.-" evidence="7"/>
<evidence type="ECO:0000256" key="2">
    <source>
        <dbReference type="ARBA" id="ARBA00022741"/>
    </source>
</evidence>
<keyword evidence="6 7" id="KW-0238">DNA-binding</keyword>
<dbReference type="EC" id="3.6.4.-" evidence="7"/>
<dbReference type="GO" id="GO:0016887">
    <property type="term" value="F:ATP hydrolysis activity"/>
    <property type="evidence" value="ECO:0007669"/>
    <property type="project" value="InterPro"/>
</dbReference>
<evidence type="ECO:0000256" key="7">
    <source>
        <dbReference type="HAMAP-Rule" id="MF_00092"/>
    </source>
</evidence>
<dbReference type="PROSITE" id="PS50828">
    <property type="entry name" value="SMR"/>
    <property type="match status" value="1"/>
</dbReference>
<dbReference type="GO" id="GO:0140664">
    <property type="term" value="F:ATP-dependent DNA damage sensor activity"/>
    <property type="evidence" value="ECO:0007669"/>
    <property type="project" value="InterPro"/>
</dbReference>
<dbReference type="Proteomes" id="UP000053467">
    <property type="component" value="Unassembled WGS sequence"/>
</dbReference>
<evidence type="ECO:0000256" key="8">
    <source>
        <dbReference type="SAM" id="Coils"/>
    </source>
</evidence>
<dbReference type="EMBL" id="LGGX01000004">
    <property type="protein sequence ID" value="KUK87535.1"/>
    <property type="molecule type" value="Genomic_DNA"/>
</dbReference>
<dbReference type="GO" id="GO:0005524">
    <property type="term" value="F:ATP binding"/>
    <property type="evidence" value="ECO:0007669"/>
    <property type="project" value="UniProtKB-UniRule"/>
</dbReference>
<comment type="similarity">
    <text evidence="7">Belongs to the DNA mismatch repair MutS family. MutS2 subfamily.</text>
</comment>
<dbReference type="SMART" id="SM00533">
    <property type="entry name" value="MUTSd"/>
    <property type="match status" value="1"/>
</dbReference>
<evidence type="ECO:0000259" key="9">
    <source>
        <dbReference type="PROSITE" id="PS50828"/>
    </source>
</evidence>
<keyword evidence="5 7" id="KW-0694">RNA-binding</keyword>
<dbReference type="GO" id="GO:0006298">
    <property type="term" value="P:mismatch repair"/>
    <property type="evidence" value="ECO:0007669"/>
    <property type="project" value="InterPro"/>
</dbReference>
<protein>
    <recommendedName>
        <fullName evidence="7">Endonuclease MutS2</fullName>
        <ecNumber evidence="7">3.1.-.-</ecNumber>
    </recommendedName>
    <alternativeName>
        <fullName evidence="7">Ribosome-associated protein quality control-upstream factor</fullName>
        <shortName evidence="7">RQC-upstream factor</shortName>
        <shortName evidence="7">RqcU</shortName>
        <ecNumber evidence="7">3.6.4.-</ecNumber>
    </alternativeName>
</protein>
<feature type="domain" description="Smr" evidence="9">
    <location>
        <begin position="691"/>
        <end position="766"/>
    </location>
</feature>
<evidence type="ECO:0000313" key="11">
    <source>
        <dbReference type="Proteomes" id="UP000053467"/>
    </source>
</evidence>
<dbReference type="InterPro" id="IPR000432">
    <property type="entry name" value="DNA_mismatch_repair_MutS_C"/>
</dbReference>
<comment type="caution">
    <text evidence="10">The sequence shown here is derived from an EMBL/GenBank/DDBJ whole genome shotgun (WGS) entry which is preliminary data.</text>
</comment>
<name>A0A124G0H7_UNCT6</name>
<proteinExistence type="inferred from homology"/>
<evidence type="ECO:0000256" key="3">
    <source>
        <dbReference type="ARBA" id="ARBA00022801"/>
    </source>
</evidence>
<keyword evidence="7" id="KW-0540">Nuclease</keyword>
<dbReference type="InterPro" id="IPR036063">
    <property type="entry name" value="Smr_dom_sf"/>
</dbReference>
<dbReference type="NCBIfam" id="TIGR01069">
    <property type="entry name" value="mutS2"/>
    <property type="match status" value="1"/>
</dbReference>
<comment type="function">
    <text evidence="7">Endonuclease that is involved in the suppression of homologous recombination and thus may have a key role in the control of bacterial genetic diversity.</text>
</comment>
<dbReference type="GO" id="GO:0004519">
    <property type="term" value="F:endonuclease activity"/>
    <property type="evidence" value="ECO:0007669"/>
    <property type="project" value="UniProtKB-UniRule"/>
</dbReference>
<feature type="coiled-coil region" evidence="8">
    <location>
        <begin position="509"/>
        <end position="597"/>
    </location>
</feature>
<dbReference type="InterPro" id="IPR002625">
    <property type="entry name" value="Smr_dom"/>
</dbReference>
<evidence type="ECO:0000256" key="5">
    <source>
        <dbReference type="ARBA" id="ARBA00022884"/>
    </source>
</evidence>